<dbReference type="AlphaFoldDB" id="A7AV13"/>
<dbReference type="InterPro" id="IPR006073">
    <property type="entry name" value="GTP-bd"/>
</dbReference>
<keyword evidence="3" id="KW-1185">Reference proteome</keyword>
<sequence>MIHLRKCTGFFQSCQLQYVAFSEIDNSIKLDRKSKALMCIQQVGVATCLRPKKHIYTHVRTKASLTDFGLEDSSDTLVPGITEDPFFKELNIPKKCIGCGALFQSTDSTKPGYIDSEVLSGIGARGSAKVPKIGGVEVDHVPDGIQVDKCDDGRLQRLKRKAVCRRCYKLQFYKRLEPIMEPNDTESDHNPRESTSRIIHETMKHTGTMKMPEEIERERTATSARKAAAPEVISNLMTRIKSDGLVFFVVDITNVEATALPELYIALRNKSIEVIWVINKVDVLPYRTDLPEIKRWLRSIVRHIGNAKNSDVFMVSSTKGIGFDSLEKRLKESIKIGQARDTYVVGAVNTGKSTFVNRLLHYIHYRYVASTLMTKCSDAGTLNIKRGVGGVTRSATPGSTLGFVDFGLFGGFNLVDTPGIPVASTVTQLLTTPADMFSIAMNKRIDPTVIRMEPGQSLLLGALIRIDFVEGHVAIVHCYISSGVTMETCRTVAASDIMKYKAGVKIYPPHSKQNYEKLLPWSTYRVELNCNAAFPLDDIVLPGLGWLSITGTGPKIIEISAPKGLDILRYVGNISFLQD</sequence>
<evidence type="ECO:0000313" key="3">
    <source>
        <dbReference type="Proteomes" id="UP000002173"/>
    </source>
</evidence>
<evidence type="ECO:0000313" key="2">
    <source>
        <dbReference type="EMBL" id="EDO05639.1"/>
    </source>
</evidence>
<dbReference type="STRING" id="5865.A7AV13"/>
<protein>
    <recommendedName>
        <fullName evidence="1">G domain-containing protein</fullName>
    </recommendedName>
</protein>
<comment type="caution">
    <text evidence="2">The sequence shown here is derived from an EMBL/GenBank/DDBJ whole genome shotgun (WGS) entry which is preliminary data.</text>
</comment>
<proteinExistence type="predicted"/>
<dbReference type="EMBL" id="AAXT01000004">
    <property type="protein sequence ID" value="EDO05639.1"/>
    <property type="molecule type" value="Genomic_DNA"/>
</dbReference>
<organism evidence="2 3">
    <name type="scientific">Babesia bovis</name>
    <dbReference type="NCBI Taxonomy" id="5865"/>
    <lineage>
        <taxon>Eukaryota</taxon>
        <taxon>Sar</taxon>
        <taxon>Alveolata</taxon>
        <taxon>Apicomplexa</taxon>
        <taxon>Aconoidasida</taxon>
        <taxon>Piroplasmida</taxon>
        <taxon>Babesiidae</taxon>
        <taxon>Babesia</taxon>
    </lineage>
</organism>
<evidence type="ECO:0000259" key="1">
    <source>
        <dbReference type="Pfam" id="PF01926"/>
    </source>
</evidence>
<dbReference type="SUPFAM" id="SSF52540">
    <property type="entry name" value="P-loop containing nucleoside triphosphate hydrolases"/>
    <property type="match status" value="1"/>
</dbReference>
<dbReference type="VEuPathDB" id="PiroplasmaDB:BBOV_IV000390"/>
<gene>
    <name evidence="2" type="ORF">BBOV_IV000390</name>
</gene>
<feature type="domain" description="G" evidence="1">
    <location>
        <begin position="343"/>
        <end position="422"/>
    </location>
</feature>
<dbReference type="PANTHER" id="PTHR46434:SF1">
    <property type="entry name" value="GENETIC INTERACTOR OF PROHIBITINS 3, MITOCHONDRIAL"/>
    <property type="match status" value="1"/>
</dbReference>
<accession>A7AV13</accession>
<dbReference type="OMA" id="ARGNVWA"/>
<reference evidence="3" key="2">
    <citation type="journal article" date="2020" name="Data Brief">
        <title>Transcriptome dataset of Babesia bovis life stages within vertebrate and invertebrate hosts.</title>
        <authorList>
            <person name="Ueti M.W."/>
            <person name="Johnson W.C."/>
            <person name="Kappmeyer L.S."/>
            <person name="Herndon D.R."/>
            <person name="Mousel M.R."/>
            <person name="Reif K.E."/>
            <person name="Taus N.S."/>
            <person name="Ifeonu O.O."/>
            <person name="Silva J.C."/>
            <person name="Suarez C.E."/>
            <person name="Brayton K.A."/>
        </authorList>
    </citation>
    <scope>NUCLEOTIDE SEQUENCE [LARGE SCALE GENOMIC DNA]</scope>
</reference>
<dbReference type="eggNOG" id="KOG1249">
    <property type="taxonomic scope" value="Eukaryota"/>
</dbReference>
<dbReference type="GO" id="GO:0005525">
    <property type="term" value="F:GTP binding"/>
    <property type="evidence" value="ECO:0007669"/>
    <property type="project" value="InterPro"/>
</dbReference>
<dbReference type="Gene3D" id="3.40.50.300">
    <property type="entry name" value="P-loop containing nucleotide triphosphate hydrolases"/>
    <property type="match status" value="1"/>
</dbReference>
<dbReference type="InParanoid" id="A7AV13"/>
<name>A7AV13_BABBO</name>
<dbReference type="PANTHER" id="PTHR46434">
    <property type="entry name" value="GENETIC INTERACTOR OF PROHIBITINS 3, MITOCHONDRIAL"/>
    <property type="match status" value="1"/>
</dbReference>
<dbReference type="InterPro" id="IPR050896">
    <property type="entry name" value="Mito_lipid_metab_GTPase"/>
</dbReference>
<dbReference type="GO" id="GO:0005739">
    <property type="term" value="C:mitochondrion"/>
    <property type="evidence" value="ECO:0007669"/>
    <property type="project" value="TreeGrafter"/>
</dbReference>
<reference evidence="2 3" key="1">
    <citation type="journal article" date="2007" name="PLoS Pathog.">
        <title>Genome sequence of Babesia bovis and comparative analysis of apicomplexan hemoprotozoa.</title>
        <authorList>
            <person name="Brayton K.A."/>
            <person name="Lau A.O.T."/>
            <person name="Herndon D.R."/>
            <person name="Hannick L."/>
            <person name="Kappmeyer L.S."/>
            <person name="Berens S.J."/>
            <person name="Bidwell S.L."/>
            <person name="Brown W.C."/>
            <person name="Crabtree J."/>
            <person name="Fadrosh D."/>
            <person name="Feldblum T."/>
            <person name="Forberger H.A."/>
            <person name="Haas B.J."/>
            <person name="Howell J.M."/>
            <person name="Khouri H."/>
            <person name="Koo H."/>
            <person name="Mann D.J."/>
            <person name="Norimine J."/>
            <person name="Paulsen I.T."/>
            <person name="Radune D."/>
            <person name="Ren Q."/>
            <person name="Smith R.K. Jr."/>
            <person name="Suarez C.E."/>
            <person name="White O."/>
            <person name="Wortman J.R."/>
            <person name="Knowles D.P. Jr."/>
            <person name="McElwain T.F."/>
            <person name="Nene V.M."/>
        </authorList>
    </citation>
    <scope>NUCLEOTIDE SEQUENCE [LARGE SCALE GENOMIC DNA]</scope>
    <source>
        <strain evidence="2">T2Bo</strain>
    </source>
</reference>
<dbReference type="InterPro" id="IPR027417">
    <property type="entry name" value="P-loop_NTPase"/>
</dbReference>
<dbReference type="Proteomes" id="UP000002173">
    <property type="component" value="Unassembled WGS sequence"/>
</dbReference>
<dbReference type="CDD" id="cd01855">
    <property type="entry name" value="YqeH"/>
    <property type="match status" value="1"/>
</dbReference>
<dbReference type="Pfam" id="PF01926">
    <property type="entry name" value="MMR_HSR1"/>
    <property type="match status" value="1"/>
</dbReference>
<reference evidence="3" key="3">
    <citation type="journal article" date="2021" name="Int. J. Parasitol.">
        <title>Comparative analysis of gene expression between Babesia bovis blood stages and kinetes allowed by improved genome annotation.</title>
        <authorList>
            <person name="Ueti M.W."/>
            <person name="Johnson W.C."/>
            <person name="Kappmeyer L.S."/>
            <person name="Herndon D.R."/>
            <person name="Mousel M.R."/>
            <person name="Reif K.E."/>
            <person name="Taus N.S."/>
            <person name="Ifeonu O.O."/>
            <person name="Silva J.C."/>
            <person name="Suarez C.E."/>
            <person name="Brayton K.A."/>
        </authorList>
    </citation>
    <scope>NUCLEOTIDE SEQUENCE [LARGE SCALE GENOMIC DNA]</scope>
</reference>